<dbReference type="GeneID" id="40078932"/>
<reference evidence="2" key="1">
    <citation type="submission" date="2015-11" db="EMBL/GenBank/DDBJ databases">
        <authorList>
            <person name="Dogans D."/>
            <person name="Schneider V.M."/>
            <person name="Bradley K.W."/>
            <person name="Asai D.J."/>
            <person name="Bowman C.A."/>
            <person name="Russell D.A."/>
            <person name="Pope W.H."/>
            <person name="Jacobs-Sera D."/>
            <person name="Hendrix R.W."/>
            <person name="Hatfull G.F."/>
        </authorList>
    </citation>
    <scope>NUCLEOTIDE SEQUENCE [LARGE SCALE GENOMIC DNA]</scope>
</reference>
<evidence type="ECO:0000313" key="2">
    <source>
        <dbReference type="Proteomes" id="UP000222336"/>
    </source>
</evidence>
<organism evidence="1 2">
    <name type="scientific">Arthrobacter phage Laroye</name>
    <dbReference type="NCBI Taxonomy" id="1772305"/>
    <lineage>
        <taxon>Viruses</taxon>
        <taxon>Duplodnaviria</taxon>
        <taxon>Heunggongvirae</taxon>
        <taxon>Uroviricota</taxon>
        <taxon>Caudoviricetes</taxon>
        <taxon>Laroyevirus</taxon>
        <taxon>Laroyevirus laroye</taxon>
    </lineage>
</organism>
<sequence length="65" mass="7300">MIRVDFDVISSMVGPDIPPQRLPHAPRVGDEIELAASGDVFTVKTVTWMLPETIHDEAWVMVRLI</sequence>
<dbReference type="RefSeq" id="YP_009603066.1">
    <property type="nucleotide sequence ID" value="NC_041947.1"/>
</dbReference>
<gene>
    <name evidence="1" type="primary">76</name>
    <name evidence="1" type="ORF">LAROYE_76</name>
</gene>
<protein>
    <submittedName>
        <fullName evidence="1">Uncharacterized protein</fullName>
    </submittedName>
</protein>
<evidence type="ECO:0000313" key="1">
    <source>
        <dbReference type="EMBL" id="ALY09601.1"/>
    </source>
</evidence>
<dbReference type="Proteomes" id="UP000222336">
    <property type="component" value="Segment"/>
</dbReference>
<dbReference type="EMBL" id="KU160654">
    <property type="protein sequence ID" value="ALY09601.1"/>
    <property type="molecule type" value="Genomic_DNA"/>
</dbReference>
<keyword evidence="2" id="KW-1185">Reference proteome</keyword>
<dbReference type="KEGG" id="vg:40078932"/>
<name>A0A0U4JMK5_9CAUD</name>
<accession>A0A0U4JMK5</accession>
<proteinExistence type="predicted"/>